<accession>A0A8A1LQ72</accession>
<dbReference type="VEuPathDB" id="FungiDB:I7I53_04178"/>
<proteinExistence type="predicted"/>
<sequence length="128" mass="14211">MQTQEKCPCKHRTYPAAIIALYHERVVCPLIPRRTPTIFYLISSDFRNLTEHGEKQQRAPLPVPPGPWAEFLGRNSTADCLILSKSGSLWCDFPHPHHIPGGAQSNEAKLFASPFAVSCNMGPGSYAH</sequence>
<dbReference type="EMBL" id="CP069106">
    <property type="protein sequence ID" value="QSS56079.1"/>
    <property type="molecule type" value="Genomic_DNA"/>
</dbReference>
<organism evidence="1 2">
    <name type="scientific">Ajellomyces capsulatus (strain H88)</name>
    <name type="common">Darling's disease fungus</name>
    <name type="synonym">Histoplasma capsulatum</name>
    <dbReference type="NCBI Taxonomy" id="544711"/>
    <lineage>
        <taxon>Eukaryota</taxon>
        <taxon>Fungi</taxon>
        <taxon>Dikarya</taxon>
        <taxon>Ascomycota</taxon>
        <taxon>Pezizomycotina</taxon>
        <taxon>Eurotiomycetes</taxon>
        <taxon>Eurotiomycetidae</taxon>
        <taxon>Onygenales</taxon>
        <taxon>Ajellomycetaceae</taxon>
        <taxon>Histoplasma</taxon>
    </lineage>
</organism>
<name>A0A8A1LQ72_AJEC8</name>
<evidence type="ECO:0000313" key="2">
    <source>
        <dbReference type="Proteomes" id="UP000663419"/>
    </source>
</evidence>
<dbReference type="Proteomes" id="UP000663419">
    <property type="component" value="Chromosome 5"/>
</dbReference>
<protein>
    <submittedName>
        <fullName evidence="1">Uncharacterized protein</fullName>
    </submittedName>
</protein>
<reference evidence="1" key="1">
    <citation type="submission" date="2021-01" db="EMBL/GenBank/DDBJ databases">
        <title>Chromosome-level genome assembly of a human fungal pathogen reveals clustering of transcriptionally co-regulated genes.</title>
        <authorList>
            <person name="Voorhies M."/>
            <person name="Cohen S."/>
            <person name="Shea T.P."/>
            <person name="Petrus S."/>
            <person name="Munoz J.F."/>
            <person name="Poplawski S."/>
            <person name="Goldman W.E."/>
            <person name="Michael T."/>
            <person name="Cuomo C.A."/>
            <person name="Sil A."/>
            <person name="Beyhan S."/>
        </authorList>
    </citation>
    <scope>NUCLEOTIDE SEQUENCE</scope>
    <source>
        <strain evidence="1">H88</strain>
    </source>
</reference>
<dbReference type="AlphaFoldDB" id="A0A8A1LQ72"/>
<evidence type="ECO:0000313" key="1">
    <source>
        <dbReference type="EMBL" id="QSS56079.1"/>
    </source>
</evidence>
<gene>
    <name evidence="1" type="ORF">I7I53_04178</name>
</gene>